<keyword evidence="2" id="KW-1185">Reference proteome</keyword>
<organism evidence="1 2">
    <name type="scientific">Microthyrium microscopicum</name>
    <dbReference type="NCBI Taxonomy" id="703497"/>
    <lineage>
        <taxon>Eukaryota</taxon>
        <taxon>Fungi</taxon>
        <taxon>Dikarya</taxon>
        <taxon>Ascomycota</taxon>
        <taxon>Pezizomycotina</taxon>
        <taxon>Dothideomycetes</taxon>
        <taxon>Dothideomycetes incertae sedis</taxon>
        <taxon>Microthyriales</taxon>
        <taxon>Microthyriaceae</taxon>
        <taxon>Microthyrium</taxon>
    </lineage>
</organism>
<proteinExistence type="predicted"/>
<dbReference type="EMBL" id="MU004238">
    <property type="protein sequence ID" value="KAF2666797.1"/>
    <property type="molecule type" value="Genomic_DNA"/>
</dbReference>
<dbReference type="InterPro" id="IPR038883">
    <property type="entry name" value="AN11006-like"/>
</dbReference>
<protein>
    <recommendedName>
        <fullName evidence="3">F-box domain-containing protein</fullName>
    </recommendedName>
</protein>
<reference evidence="1" key="1">
    <citation type="journal article" date="2020" name="Stud. Mycol.">
        <title>101 Dothideomycetes genomes: a test case for predicting lifestyles and emergence of pathogens.</title>
        <authorList>
            <person name="Haridas S."/>
            <person name="Albert R."/>
            <person name="Binder M."/>
            <person name="Bloem J."/>
            <person name="Labutti K."/>
            <person name="Salamov A."/>
            <person name="Andreopoulos B."/>
            <person name="Baker S."/>
            <person name="Barry K."/>
            <person name="Bills G."/>
            <person name="Bluhm B."/>
            <person name="Cannon C."/>
            <person name="Castanera R."/>
            <person name="Culley D."/>
            <person name="Daum C."/>
            <person name="Ezra D."/>
            <person name="Gonzalez J."/>
            <person name="Henrissat B."/>
            <person name="Kuo A."/>
            <person name="Liang C."/>
            <person name="Lipzen A."/>
            <person name="Lutzoni F."/>
            <person name="Magnuson J."/>
            <person name="Mondo S."/>
            <person name="Nolan M."/>
            <person name="Ohm R."/>
            <person name="Pangilinan J."/>
            <person name="Park H.-J."/>
            <person name="Ramirez L."/>
            <person name="Alfaro M."/>
            <person name="Sun H."/>
            <person name="Tritt A."/>
            <person name="Yoshinaga Y."/>
            <person name="Zwiers L.-H."/>
            <person name="Turgeon B."/>
            <person name="Goodwin S."/>
            <person name="Spatafora J."/>
            <person name="Crous P."/>
            <person name="Grigoriev I."/>
        </authorList>
    </citation>
    <scope>NUCLEOTIDE SEQUENCE</scope>
    <source>
        <strain evidence="1">CBS 115976</strain>
    </source>
</reference>
<gene>
    <name evidence="1" type="ORF">BT63DRAFT_319174</name>
</gene>
<name>A0A6A6U5T0_9PEZI</name>
<dbReference type="PANTHER" id="PTHR42085">
    <property type="entry name" value="F-BOX DOMAIN-CONTAINING PROTEIN"/>
    <property type="match status" value="1"/>
</dbReference>
<sequence length="288" mass="32219">MDDIQQSRGVCLFDLPAEIRAMVYQSLLISDTAYRLGHHGPYSHEKRDQNTDIGKIYPSILATCQAVFAEASEVLYGDNTFYLGPVGHKPTYSASFITSIGAHNAAKIRTLVAHCVHPIHLSPRYLKQWISSYGLDISRVKVLAISFSPCITGENSTISIRSYPSLPAISATLPQYMGPPGGHFHMMNHLLLPGSHTTLPPAPNVVGSNASSHTDEQEMLKMQIKIQFEYALMEGRMADQAKDWVPMVPASRQDVMKWAELKNTDLRSGKRWLLYVCPTFQRKLTLRF</sequence>
<evidence type="ECO:0008006" key="3">
    <source>
        <dbReference type="Google" id="ProtNLM"/>
    </source>
</evidence>
<accession>A0A6A6U5T0</accession>
<dbReference type="AlphaFoldDB" id="A0A6A6U5T0"/>
<dbReference type="Proteomes" id="UP000799302">
    <property type="component" value="Unassembled WGS sequence"/>
</dbReference>
<evidence type="ECO:0000313" key="1">
    <source>
        <dbReference type="EMBL" id="KAF2666797.1"/>
    </source>
</evidence>
<dbReference type="PANTHER" id="PTHR42085:SF2">
    <property type="entry name" value="F-BOX DOMAIN-CONTAINING PROTEIN"/>
    <property type="match status" value="1"/>
</dbReference>
<dbReference type="OrthoDB" id="62952at2759"/>
<evidence type="ECO:0000313" key="2">
    <source>
        <dbReference type="Proteomes" id="UP000799302"/>
    </source>
</evidence>